<evidence type="ECO:0000256" key="8">
    <source>
        <dbReference type="RuleBase" id="RU362137"/>
    </source>
</evidence>
<dbReference type="OrthoDB" id="4069371at2759"/>
<dbReference type="GO" id="GO:0005730">
    <property type="term" value="C:nucleolus"/>
    <property type="evidence" value="ECO:0007669"/>
    <property type="project" value="UniProtKB-SubCell"/>
</dbReference>
<accession>A0A9W4XLP5</accession>
<keyword evidence="6 8" id="KW-0804">Transcription</keyword>
<evidence type="ECO:0000256" key="6">
    <source>
        <dbReference type="ARBA" id="ARBA00023163"/>
    </source>
</evidence>
<dbReference type="Proteomes" id="UP001152885">
    <property type="component" value="Unassembled WGS sequence"/>
</dbReference>
<evidence type="ECO:0000313" key="10">
    <source>
        <dbReference type="EMBL" id="CAI5758384.1"/>
    </source>
</evidence>
<evidence type="ECO:0000256" key="2">
    <source>
        <dbReference type="ARBA" id="ARBA00004604"/>
    </source>
</evidence>
<comment type="similarity">
    <text evidence="3 8">Belongs to the RRT14 family.</text>
</comment>
<evidence type="ECO:0000256" key="4">
    <source>
        <dbReference type="ARBA" id="ARBA00014115"/>
    </source>
</evidence>
<keyword evidence="5 8" id="KW-0805">Transcription regulation</keyword>
<feature type="region of interest" description="Disordered" evidence="9">
    <location>
        <begin position="141"/>
        <end position="187"/>
    </location>
</feature>
<reference evidence="10" key="1">
    <citation type="submission" date="2022-12" db="EMBL/GenBank/DDBJ databases">
        <authorList>
            <person name="Brejova B."/>
        </authorList>
    </citation>
    <scope>NUCLEOTIDE SEQUENCE</scope>
</reference>
<name>A0A9W4XLP5_9ASCO</name>
<comment type="caution">
    <text evidence="10">The sequence shown here is derived from an EMBL/GenBank/DDBJ whole genome shotgun (WGS) entry which is preliminary data.</text>
</comment>
<evidence type="ECO:0000256" key="9">
    <source>
        <dbReference type="SAM" id="MobiDB-lite"/>
    </source>
</evidence>
<organism evidence="10 11">
    <name type="scientific">Candida verbasci</name>
    <dbReference type="NCBI Taxonomy" id="1227364"/>
    <lineage>
        <taxon>Eukaryota</taxon>
        <taxon>Fungi</taxon>
        <taxon>Dikarya</taxon>
        <taxon>Ascomycota</taxon>
        <taxon>Saccharomycotina</taxon>
        <taxon>Pichiomycetes</taxon>
        <taxon>Debaryomycetaceae</taxon>
        <taxon>Candida/Lodderomyces clade</taxon>
        <taxon>Candida</taxon>
    </lineage>
</organism>
<dbReference type="EMBL" id="CANTUO010000003">
    <property type="protein sequence ID" value="CAI5758384.1"/>
    <property type="molecule type" value="Genomic_DNA"/>
</dbReference>
<comment type="function">
    <text evidence="1 8">Involved in ribosome biogenesis, probably through modulation of rDNA transcription.</text>
</comment>
<dbReference type="InterPro" id="IPR031404">
    <property type="entry name" value="Rrt14"/>
</dbReference>
<proteinExistence type="inferred from homology"/>
<comment type="subcellular location">
    <subcellularLocation>
        <location evidence="2 8">Nucleus</location>
        <location evidence="2 8">Nucleolus</location>
    </subcellularLocation>
</comment>
<gene>
    <name evidence="8" type="primary">RRT14</name>
    <name evidence="10" type="ORF">CANVERA_P2897</name>
</gene>
<evidence type="ECO:0000313" key="11">
    <source>
        <dbReference type="Proteomes" id="UP001152885"/>
    </source>
</evidence>
<evidence type="ECO:0000256" key="7">
    <source>
        <dbReference type="ARBA" id="ARBA00023242"/>
    </source>
</evidence>
<evidence type="ECO:0000256" key="1">
    <source>
        <dbReference type="ARBA" id="ARBA00002711"/>
    </source>
</evidence>
<keyword evidence="11" id="KW-1185">Reference proteome</keyword>
<protein>
    <recommendedName>
        <fullName evidence="4 8">Regulator of rDNA transcription 14</fullName>
    </recommendedName>
</protein>
<keyword evidence="7 8" id="KW-0539">Nucleus</keyword>
<evidence type="ECO:0000256" key="3">
    <source>
        <dbReference type="ARBA" id="ARBA00007142"/>
    </source>
</evidence>
<dbReference type="AlphaFoldDB" id="A0A9W4XLP5"/>
<feature type="compositionally biased region" description="Acidic residues" evidence="9">
    <location>
        <begin position="177"/>
        <end position="187"/>
    </location>
</feature>
<evidence type="ECO:0000256" key="5">
    <source>
        <dbReference type="ARBA" id="ARBA00023015"/>
    </source>
</evidence>
<sequence>MPFNSNSSKYQAENTLNKLYSSILNTNSLKPSSNNTTLSTTQILSNQLNQKHQPKVNKKKKKNVKQLEKDKKFQKFLKYNFIKNKSVRSEEEQKYVKKLIRRNINQINKASKIDDFEVESELERVKLELLNEVGPKEKRRIRNRKHIENKGNNYRDFESKGNKVNNGLTPGLAPVDYESDEEEEDAE</sequence>
<dbReference type="Pfam" id="PF17075">
    <property type="entry name" value="RRT14"/>
    <property type="match status" value="1"/>
</dbReference>
<feature type="compositionally biased region" description="Basic and acidic residues" evidence="9">
    <location>
        <begin position="146"/>
        <end position="161"/>
    </location>
</feature>